<organism evidence="3 4">
    <name type="scientific">Linum trigynum</name>
    <dbReference type="NCBI Taxonomy" id="586398"/>
    <lineage>
        <taxon>Eukaryota</taxon>
        <taxon>Viridiplantae</taxon>
        <taxon>Streptophyta</taxon>
        <taxon>Embryophyta</taxon>
        <taxon>Tracheophyta</taxon>
        <taxon>Spermatophyta</taxon>
        <taxon>Magnoliopsida</taxon>
        <taxon>eudicotyledons</taxon>
        <taxon>Gunneridae</taxon>
        <taxon>Pentapetalae</taxon>
        <taxon>rosids</taxon>
        <taxon>fabids</taxon>
        <taxon>Malpighiales</taxon>
        <taxon>Linaceae</taxon>
        <taxon>Linum</taxon>
    </lineage>
</organism>
<evidence type="ECO:0000256" key="1">
    <source>
        <dbReference type="SAM" id="MobiDB-lite"/>
    </source>
</evidence>
<keyword evidence="4" id="KW-1185">Reference proteome</keyword>
<evidence type="ECO:0000259" key="2">
    <source>
        <dbReference type="Pfam" id="PF25597"/>
    </source>
</evidence>
<dbReference type="Gene3D" id="3.30.420.10">
    <property type="entry name" value="Ribonuclease H-like superfamily/Ribonuclease H"/>
    <property type="match status" value="1"/>
</dbReference>
<evidence type="ECO:0000313" key="4">
    <source>
        <dbReference type="Proteomes" id="UP001497516"/>
    </source>
</evidence>
<dbReference type="GO" id="GO:0003676">
    <property type="term" value="F:nucleic acid binding"/>
    <property type="evidence" value="ECO:0007669"/>
    <property type="project" value="InterPro"/>
</dbReference>
<dbReference type="InterPro" id="IPR039537">
    <property type="entry name" value="Retrotran_Ty1/copia-like"/>
</dbReference>
<dbReference type="SUPFAM" id="SSF53098">
    <property type="entry name" value="Ribonuclease H-like"/>
    <property type="match status" value="1"/>
</dbReference>
<dbReference type="InterPro" id="IPR012337">
    <property type="entry name" value="RNaseH-like_sf"/>
</dbReference>
<dbReference type="InterPro" id="IPR036397">
    <property type="entry name" value="RNaseH_sf"/>
</dbReference>
<protein>
    <recommendedName>
        <fullName evidence="2">Retroviral polymerase SH3-like domain-containing protein</fullName>
    </recommendedName>
</protein>
<evidence type="ECO:0000313" key="3">
    <source>
        <dbReference type="EMBL" id="CAL1359270.1"/>
    </source>
</evidence>
<gene>
    <name evidence="3" type="ORF">LTRI10_LOCUS6767</name>
</gene>
<sequence length="243" mass="27086">MEFHMNEMSVVYTAQQNGRVERKHQHLLNAARALKFQSGLPLLYWSDFILHAAYLINRTPTPVLDNKTPFEILYQVPPDYNSHRVFGCLAYDATVGPTRTKFAPRAKKCIFLGIPSGIKGYKLLDLDTRRVFISRDVVFYEQILAYKSSTSPTSSIQTYSSSPLDLPSHDSYHSFLFPSSPSPSSPSSSNHQLSEEGIFTTPTSSISHPASSPDENSSQSSYTPSPLSFSPSPFPHEDPPIPL</sequence>
<dbReference type="AlphaFoldDB" id="A0AAV2CTW2"/>
<dbReference type="PANTHER" id="PTHR42648">
    <property type="entry name" value="TRANSPOSASE, PUTATIVE-RELATED"/>
    <property type="match status" value="1"/>
</dbReference>
<feature type="region of interest" description="Disordered" evidence="1">
    <location>
        <begin position="177"/>
        <end position="243"/>
    </location>
</feature>
<name>A0AAV2CTW2_9ROSI</name>
<reference evidence="3 4" key="1">
    <citation type="submission" date="2024-04" db="EMBL/GenBank/DDBJ databases">
        <authorList>
            <person name="Fracassetti M."/>
        </authorList>
    </citation>
    <scope>NUCLEOTIDE SEQUENCE [LARGE SCALE GENOMIC DNA]</scope>
</reference>
<feature type="domain" description="Retroviral polymerase SH3-like" evidence="2">
    <location>
        <begin position="88"/>
        <end position="149"/>
    </location>
</feature>
<dbReference type="Proteomes" id="UP001497516">
    <property type="component" value="Chromosome 10"/>
</dbReference>
<feature type="compositionally biased region" description="Low complexity" evidence="1">
    <location>
        <begin position="217"/>
        <end position="231"/>
    </location>
</feature>
<proteinExistence type="predicted"/>
<dbReference type="PANTHER" id="PTHR42648:SF31">
    <property type="entry name" value="RNA-DIRECTED DNA POLYMERASE"/>
    <property type="match status" value="1"/>
</dbReference>
<accession>A0AAV2CTW2</accession>
<dbReference type="Pfam" id="PF25597">
    <property type="entry name" value="SH3_retrovirus"/>
    <property type="match status" value="1"/>
</dbReference>
<dbReference type="EMBL" id="OZ034814">
    <property type="protein sequence ID" value="CAL1359270.1"/>
    <property type="molecule type" value="Genomic_DNA"/>
</dbReference>
<feature type="compositionally biased region" description="Polar residues" evidence="1">
    <location>
        <begin position="200"/>
        <end position="216"/>
    </location>
</feature>
<dbReference type="InterPro" id="IPR057670">
    <property type="entry name" value="SH3_retrovirus"/>
</dbReference>